<organism evidence="2 3">
    <name type="scientific">Aerophototrophica crusticola</name>
    <dbReference type="NCBI Taxonomy" id="1709002"/>
    <lineage>
        <taxon>Bacteria</taxon>
        <taxon>Pseudomonadati</taxon>
        <taxon>Pseudomonadota</taxon>
        <taxon>Alphaproteobacteria</taxon>
        <taxon>Rhodospirillales</taxon>
        <taxon>Rhodospirillaceae</taxon>
        <taxon>Aerophototrophica</taxon>
    </lineage>
</organism>
<evidence type="ECO:0000313" key="3">
    <source>
        <dbReference type="Proteomes" id="UP000501891"/>
    </source>
</evidence>
<feature type="chain" id="PRO_5032403857" description="DUF1302 domain-containing protein" evidence="1">
    <location>
        <begin position="26"/>
        <end position="719"/>
    </location>
</feature>
<evidence type="ECO:0000313" key="2">
    <source>
        <dbReference type="EMBL" id="QJE72015.1"/>
    </source>
</evidence>
<keyword evidence="1" id="KW-0732">Signal</keyword>
<proteinExistence type="predicted"/>
<name>A0A858R3P0_9PROT</name>
<sequence length="719" mass="78224">MKKRLLSGAALLGLAAALPMGGAAAQDLGQVKWFGTVYIKFLDGNRQLNGLTNNVETIPGETNGDQGQGIEADLNLRAQVSRQVEVGVRLQSRFNQNYWANFGGFGYDPDPDGGVGDENNPLRNQYIKLRGAFVRITPGYEWVDSVLIGNSDFGLWDPLTLGKFRYIDRDNAGGVIAQGTAAGGNLKWDLARLSLPKLFLGPGFSNDDSNLFANDAAWISQVKFAATPTLNLGAIVMHVDDRERDADDGDVRNGRGTISRYSNEVYALKAQFTGIPNLDVSGSVYYSDFNIADGACPGEGLNGSCRFSPTLRRDANDWAAFLNFEVGEILPNFTLSAQAFHIGSDYLSVLAARREADVLLTEGREGTWMWGRPDYNFGNPNNSNALLGLGYGGWNGTTQQTVSLITDNDNTDFDERAAETVIGWQGVTVVPRYTAGDLELQGEVSYVTFDTNWQACGGNDKDVDCAKYPRQEGIHAWGLGGDHRSPYAPYQDRDLIIAALNANYLADVGNGLQLGARLKYIRDQDKRVTRASSLSDAYDGYPDSQDFGDAAISNAAWRALIAGNPALGTITNIGDDNRKADYWTAGVSAGYQITPDFFGRVLYEYQYVDLVDGAVNVAPVGLGFEASNSYGFAEYLTGEHTKNKVAFQGSYFLSGLEVGADIQYIWGEYKPKFKAPTGQSLNSYLAPGGGAYITPLGNISTNTVELDQYRLKVFTKVQF</sequence>
<dbReference type="KEGG" id="acru:HHL28_01870"/>
<accession>A0A858R3P0</accession>
<feature type="signal peptide" evidence="1">
    <location>
        <begin position="1"/>
        <end position="25"/>
    </location>
</feature>
<gene>
    <name evidence="2" type="ORF">HHL28_01870</name>
</gene>
<reference evidence="2" key="1">
    <citation type="submission" date="2020-04" db="EMBL/GenBank/DDBJ databases">
        <title>A desert anoxygenic phototrophic bacterium fixes CO2 using RubisCO under aerobic conditions.</title>
        <authorList>
            <person name="Tang K."/>
        </authorList>
    </citation>
    <scope>NUCLEOTIDE SEQUENCE [LARGE SCALE GENOMIC DNA]</scope>
    <source>
        <strain evidence="2">MIMtkB3</strain>
    </source>
</reference>
<dbReference type="EMBL" id="CP051775">
    <property type="protein sequence ID" value="QJE72015.1"/>
    <property type="molecule type" value="Genomic_DNA"/>
</dbReference>
<keyword evidence="3" id="KW-1185">Reference proteome</keyword>
<dbReference type="AlphaFoldDB" id="A0A858R3P0"/>
<protein>
    <recommendedName>
        <fullName evidence="4">DUF1302 domain-containing protein</fullName>
    </recommendedName>
</protein>
<dbReference type="Proteomes" id="UP000501891">
    <property type="component" value="Chromosome"/>
</dbReference>
<evidence type="ECO:0000256" key="1">
    <source>
        <dbReference type="SAM" id="SignalP"/>
    </source>
</evidence>
<evidence type="ECO:0008006" key="4">
    <source>
        <dbReference type="Google" id="ProtNLM"/>
    </source>
</evidence>